<name>A0ABZ2TJQ7_9RHOB</name>
<evidence type="ECO:0000313" key="6">
    <source>
        <dbReference type="Proteomes" id="UP001281305"/>
    </source>
</evidence>
<keyword evidence="4" id="KW-0812">Transmembrane</keyword>
<feature type="transmembrane region" description="Helical" evidence="4">
    <location>
        <begin position="157"/>
        <end position="178"/>
    </location>
</feature>
<sequence length="273" mass="30344">MFQNTRKGTLLGSALTLAEVIYHATVRDIRKAHGNAFMALFVSIATTVIFVLAFFFMFSFLGLRGAKLRGDFLLYILSGVFLYITHIRAVGAVAGAENSTSPMMQHTPMNTVVSICSSAIGSLYIQVLALFIILFLYHTLINPIEISQPIPAFGMFLLAWFTGCAVGLLFMALTPWFPTAASLLRTVYVRVNMIASGKLFVANALPGFLLAVFDWNPLFHVIDQSRGFVFINYYPRNTSYEYAFIVACVLVVIGLLGEFYTRQHASTSWSARR</sequence>
<keyword evidence="4" id="KW-0472">Membrane</keyword>
<evidence type="ECO:0000313" key="5">
    <source>
        <dbReference type="EMBL" id="WYK19796.1"/>
    </source>
</evidence>
<organism evidence="5 6">
    <name type="scientific">Roseovarius rhodophyticola</name>
    <dbReference type="NCBI Taxonomy" id="3080827"/>
    <lineage>
        <taxon>Bacteria</taxon>
        <taxon>Pseudomonadati</taxon>
        <taxon>Pseudomonadota</taxon>
        <taxon>Alphaproteobacteria</taxon>
        <taxon>Rhodobacterales</taxon>
        <taxon>Roseobacteraceae</taxon>
        <taxon>Roseovarius</taxon>
    </lineage>
</organism>
<dbReference type="Proteomes" id="UP001281305">
    <property type="component" value="Chromosome"/>
</dbReference>
<protein>
    <submittedName>
        <fullName evidence="5">ABC transporter permease</fullName>
    </submittedName>
</protein>
<keyword evidence="4" id="KW-1133">Transmembrane helix</keyword>
<evidence type="ECO:0000256" key="2">
    <source>
        <dbReference type="ARBA" id="ARBA00007783"/>
    </source>
</evidence>
<feature type="transmembrane region" description="Helical" evidence="4">
    <location>
        <begin position="72"/>
        <end position="91"/>
    </location>
</feature>
<evidence type="ECO:0000256" key="4">
    <source>
        <dbReference type="SAM" id="Phobius"/>
    </source>
</evidence>
<accession>A0ABZ2TJQ7</accession>
<feature type="transmembrane region" description="Helical" evidence="4">
    <location>
        <begin position="112"/>
        <end position="137"/>
    </location>
</feature>
<gene>
    <name evidence="5" type="ORF">RZS32_008100</name>
</gene>
<proteinExistence type="inferred from homology"/>
<feature type="transmembrane region" description="Helical" evidence="4">
    <location>
        <begin position="37"/>
        <end position="60"/>
    </location>
</feature>
<comment type="similarity">
    <text evidence="2">Belongs to the ABC-2 integral membrane protein family.</text>
</comment>
<keyword evidence="3" id="KW-0813">Transport</keyword>
<comment type="subcellular location">
    <subcellularLocation>
        <location evidence="1">Cell inner membrane</location>
        <topology evidence="1">Multi-pass membrane protein</topology>
    </subcellularLocation>
</comment>
<reference evidence="5 6" key="1">
    <citation type="submission" date="2024-02" db="EMBL/GenBank/DDBJ databases">
        <title>Roseovarius strain W115 nov., isolated from a marine algae.</title>
        <authorList>
            <person name="Lee M.W."/>
            <person name="Lee J.K."/>
            <person name="Kim J.M."/>
            <person name="Choi D.G."/>
            <person name="Baek J.H."/>
            <person name="Bayburt H."/>
            <person name="Jung J.J."/>
            <person name="Han D.M."/>
            <person name="Jeon C.O."/>
        </authorList>
    </citation>
    <scope>NUCLEOTIDE SEQUENCE [LARGE SCALE GENOMIC DNA]</scope>
    <source>
        <strain evidence="5 6">W115</strain>
    </source>
</reference>
<feature type="transmembrane region" description="Helical" evidence="4">
    <location>
        <begin position="199"/>
        <end position="222"/>
    </location>
</feature>
<evidence type="ECO:0000256" key="3">
    <source>
        <dbReference type="ARBA" id="ARBA00022448"/>
    </source>
</evidence>
<feature type="transmembrane region" description="Helical" evidence="4">
    <location>
        <begin position="242"/>
        <end position="260"/>
    </location>
</feature>
<dbReference type="EMBL" id="CP146606">
    <property type="protein sequence ID" value="WYK19796.1"/>
    <property type="molecule type" value="Genomic_DNA"/>
</dbReference>
<dbReference type="PANTHER" id="PTHR30413">
    <property type="entry name" value="INNER MEMBRANE TRANSPORT PERMEASE"/>
    <property type="match status" value="1"/>
</dbReference>
<evidence type="ECO:0000256" key="1">
    <source>
        <dbReference type="ARBA" id="ARBA00004429"/>
    </source>
</evidence>
<dbReference type="RefSeq" id="WP_317056495.1">
    <property type="nucleotide sequence ID" value="NZ_CP146606.1"/>
</dbReference>
<dbReference type="PANTHER" id="PTHR30413:SF8">
    <property type="entry name" value="TRANSPORT PERMEASE PROTEIN"/>
    <property type="match status" value="1"/>
</dbReference>
<keyword evidence="6" id="KW-1185">Reference proteome</keyword>